<gene>
    <name evidence="5" type="ORF">DT065_04150</name>
</gene>
<accession>A0A345BWF8</accession>
<dbReference type="EMBL" id="CP031092">
    <property type="protein sequence ID" value="AXF55289.1"/>
    <property type="molecule type" value="Genomic_DNA"/>
</dbReference>
<dbReference type="PANTHER" id="PTHR11739">
    <property type="entry name" value="CITRATE SYNTHASE"/>
    <property type="match status" value="1"/>
</dbReference>
<dbReference type="CDD" id="cd06100">
    <property type="entry name" value="CCL_ACL-C"/>
    <property type="match status" value="1"/>
</dbReference>
<keyword evidence="5" id="KW-0456">Lyase</keyword>
<dbReference type="GO" id="GO:0005829">
    <property type="term" value="C:cytosol"/>
    <property type="evidence" value="ECO:0007669"/>
    <property type="project" value="TreeGrafter"/>
</dbReference>
<dbReference type="SUPFAM" id="SSF48256">
    <property type="entry name" value="Citrate synthase"/>
    <property type="match status" value="1"/>
</dbReference>
<comment type="pathway">
    <text evidence="1">Carbohydrate metabolism; tricarboxylic acid cycle.</text>
</comment>
<dbReference type="RefSeq" id="WP_114371142.1">
    <property type="nucleotide sequence ID" value="NZ_CP031092.1"/>
</dbReference>
<evidence type="ECO:0000256" key="1">
    <source>
        <dbReference type="ARBA" id="ARBA00005163"/>
    </source>
</evidence>
<keyword evidence="4" id="KW-0808">Transferase</keyword>
<dbReference type="EC" id="2.3.3.16" evidence="3"/>
<dbReference type="InterPro" id="IPR002020">
    <property type="entry name" value="Citrate_synthase"/>
</dbReference>
<organism evidence="5 6">
    <name type="scientific">Salicibibacter kimchii</name>
    <dbReference type="NCBI Taxonomy" id="2099786"/>
    <lineage>
        <taxon>Bacteria</taxon>
        <taxon>Bacillati</taxon>
        <taxon>Bacillota</taxon>
        <taxon>Bacilli</taxon>
        <taxon>Bacillales</taxon>
        <taxon>Bacillaceae</taxon>
        <taxon>Salicibibacter</taxon>
    </lineage>
</organism>
<name>A0A345BWF8_9BACI</name>
<evidence type="ECO:0000256" key="3">
    <source>
        <dbReference type="ARBA" id="ARBA00012972"/>
    </source>
</evidence>
<dbReference type="UniPathway" id="UPA00223"/>
<evidence type="ECO:0000256" key="2">
    <source>
        <dbReference type="ARBA" id="ARBA00010566"/>
    </source>
</evidence>
<dbReference type="GO" id="GO:0005975">
    <property type="term" value="P:carbohydrate metabolic process"/>
    <property type="evidence" value="ECO:0007669"/>
    <property type="project" value="TreeGrafter"/>
</dbReference>
<reference evidence="5 6" key="1">
    <citation type="journal article" date="2018" name="J. Microbiol.">
        <title>Salicibibacter kimchii gen. nov., sp. nov., a moderately halophilic and alkalitolerant bacterium in the family Bacillaceae, isolated from kimchi.</title>
        <authorList>
            <person name="Jang J.Y."/>
            <person name="Oh Y.J."/>
            <person name="Lim S.K."/>
            <person name="Park H.K."/>
            <person name="Lee C."/>
            <person name="Kim J.Y."/>
            <person name="Lee M.A."/>
            <person name="Choi H.J."/>
        </authorList>
    </citation>
    <scope>NUCLEOTIDE SEQUENCE [LARGE SCALE GENOMIC DNA]</scope>
    <source>
        <strain evidence="5 6">NKC1-1</strain>
    </source>
</reference>
<dbReference type="InterPro" id="IPR016142">
    <property type="entry name" value="Citrate_synth-like_lrg_a-sub"/>
</dbReference>
<dbReference type="Pfam" id="PF00285">
    <property type="entry name" value="Citrate_synt"/>
    <property type="match status" value="1"/>
</dbReference>
<dbReference type="Gene3D" id="1.10.580.10">
    <property type="entry name" value="Citrate Synthase, domain 1"/>
    <property type="match status" value="2"/>
</dbReference>
<dbReference type="PANTHER" id="PTHR11739:SF4">
    <property type="entry name" value="CITRATE SYNTHASE, PEROXISOMAL"/>
    <property type="match status" value="1"/>
</dbReference>
<dbReference type="AlphaFoldDB" id="A0A345BWF8"/>
<dbReference type="GO" id="GO:0016829">
    <property type="term" value="F:lyase activity"/>
    <property type="evidence" value="ECO:0007669"/>
    <property type="project" value="UniProtKB-KW"/>
</dbReference>
<dbReference type="InterPro" id="IPR016143">
    <property type="entry name" value="Citrate_synth-like_sm_a-sub"/>
</dbReference>
<dbReference type="GO" id="GO:0006099">
    <property type="term" value="P:tricarboxylic acid cycle"/>
    <property type="evidence" value="ECO:0007669"/>
    <property type="project" value="UniProtKB-UniPathway"/>
</dbReference>
<evidence type="ECO:0000313" key="5">
    <source>
        <dbReference type="EMBL" id="AXF55289.1"/>
    </source>
</evidence>
<evidence type="ECO:0000256" key="4">
    <source>
        <dbReference type="ARBA" id="ARBA00022679"/>
    </source>
</evidence>
<proteinExistence type="inferred from homology"/>
<keyword evidence="6" id="KW-1185">Reference proteome</keyword>
<evidence type="ECO:0000313" key="6">
    <source>
        <dbReference type="Proteomes" id="UP000252100"/>
    </source>
</evidence>
<dbReference type="Gene3D" id="1.10.230.10">
    <property type="entry name" value="Cytochrome P450-Terp, domain 2"/>
    <property type="match status" value="1"/>
</dbReference>
<sequence length="287" mass="31418">MSNRSALKSYKQGEGWWKTEISQIEKNRVNIRGYNMEELIGNVSYSQMLALLLTGSILTEKKAKLFESVLVAGADHGPRAPSIAASRMAATCGISFNSAVATGINLLGDSHGGATEKGMALFYETMTEVEETGQTINEVIDNKLENLLERKEKIPGIGHQLHDDDPRVHRLYKLAKPLVEEGEISGDYLKIAEQFRKSLAGKKDRPITMNIDGVAAAIQCELGLPAEAAKGIFALSRGMGITAHAFEELQQGALVKGPGPNNEEFIQYTGVKNRKLEDKGEVRNYKL</sequence>
<dbReference type="InterPro" id="IPR036969">
    <property type="entry name" value="Citrate_synthase_sf"/>
</dbReference>
<dbReference type="Proteomes" id="UP000252100">
    <property type="component" value="Chromosome"/>
</dbReference>
<dbReference type="KEGG" id="rue:DT065_04150"/>
<dbReference type="GO" id="GO:0036440">
    <property type="term" value="F:citrate synthase activity"/>
    <property type="evidence" value="ECO:0007669"/>
    <property type="project" value="UniProtKB-EC"/>
</dbReference>
<protein>
    <recommendedName>
        <fullName evidence="3">citrate synthase (unknown stereospecificity)</fullName>
        <ecNumber evidence="3">2.3.3.16</ecNumber>
    </recommendedName>
</protein>
<dbReference type="NCBIfam" id="NF004864">
    <property type="entry name" value="PRK06224.1-1"/>
    <property type="match status" value="1"/>
</dbReference>
<dbReference type="OrthoDB" id="9759263at2"/>
<comment type="similarity">
    <text evidence="2">Belongs to the citrate synthase family.</text>
</comment>